<feature type="transmembrane region" description="Helical" evidence="5">
    <location>
        <begin position="103"/>
        <end position="121"/>
    </location>
</feature>
<dbReference type="EMBL" id="FN668688">
    <property type="protein sequence ID" value="CBK24657.2"/>
    <property type="molecule type" value="Genomic_DNA"/>
</dbReference>
<name>D8M9B8_BLAHO</name>
<dbReference type="InterPro" id="IPR004895">
    <property type="entry name" value="Prenylated_rab_accept_PRA1"/>
</dbReference>
<evidence type="ECO:0000256" key="5">
    <source>
        <dbReference type="RuleBase" id="RU363107"/>
    </source>
</evidence>
<feature type="transmembrane region" description="Helical" evidence="5">
    <location>
        <begin position="50"/>
        <end position="67"/>
    </location>
</feature>
<keyword evidence="3 5" id="KW-1133">Transmembrane helix</keyword>
<dbReference type="PANTHER" id="PTHR19317">
    <property type="entry name" value="PRENYLATED RAB ACCEPTOR 1-RELATED"/>
    <property type="match status" value="1"/>
</dbReference>
<dbReference type="Proteomes" id="UP000008312">
    <property type="component" value="Unassembled WGS sequence"/>
</dbReference>
<dbReference type="RefSeq" id="XP_012898705.1">
    <property type="nucleotide sequence ID" value="XM_013043251.1"/>
</dbReference>
<comment type="subcellular location">
    <subcellularLocation>
        <location evidence="1 5">Membrane</location>
        <topology evidence="1 5">Multi-pass membrane protein</topology>
    </subcellularLocation>
</comment>
<dbReference type="GO" id="GO:0005794">
    <property type="term" value="C:Golgi apparatus"/>
    <property type="evidence" value="ECO:0007669"/>
    <property type="project" value="TreeGrafter"/>
</dbReference>
<reference evidence="6" key="1">
    <citation type="submission" date="2010-02" db="EMBL/GenBank/DDBJ databases">
        <title>Sequencing and annotation of the Blastocystis hominis genome.</title>
        <authorList>
            <person name="Wincker P."/>
        </authorList>
    </citation>
    <scope>NUCLEOTIDE SEQUENCE</scope>
    <source>
        <strain evidence="6">Singapore isolate B</strain>
    </source>
</reference>
<dbReference type="PANTHER" id="PTHR19317:SF0">
    <property type="entry name" value="PRENYLATED RAB ACCEPTOR PROTEIN 1"/>
    <property type="match status" value="1"/>
</dbReference>
<dbReference type="GeneID" id="24922924"/>
<comment type="similarity">
    <text evidence="5">Belongs to the PRA1 family.</text>
</comment>
<dbReference type="GO" id="GO:0016020">
    <property type="term" value="C:membrane"/>
    <property type="evidence" value="ECO:0007669"/>
    <property type="project" value="UniProtKB-SubCell"/>
</dbReference>
<keyword evidence="4 5" id="KW-0472">Membrane</keyword>
<dbReference type="OrthoDB" id="18213at2759"/>
<evidence type="ECO:0000313" key="7">
    <source>
        <dbReference type="Proteomes" id="UP000008312"/>
    </source>
</evidence>
<evidence type="ECO:0000256" key="1">
    <source>
        <dbReference type="ARBA" id="ARBA00004141"/>
    </source>
</evidence>
<dbReference type="InParanoid" id="D8M9B8"/>
<accession>D8M9B8</accession>
<sequence length="179" mass="20960">MKSFMAEIMDLWRTVNGWGWAKFIPLSECFEKFNMPDLPRLEDRVKNNFIYFRTNYLALYVLLLVIAGFSAPIFSVVDFCLVFLWLIPFIWVPAPFYLGEFRVTPSVIVAALTGFSVFVLLLFHNYFLHFIGLNVLFILLMGLHLVFRNSSLMSRIHIGLNEKNKLKKYIDLCVCWNTL</sequence>
<protein>
    <recommendedName>
        <fullName evidence="5">PRA1 family protein</fullName>
    </recommendedName>
</protein>
<keyword evidence="2 5" id="KW-0812">Transmembrane</keyword>
<gene>
    <name evidence="6" type="ORF">GSBLH_T00006800001</name>
</gene>
<proteinExistence type="inferred from homology"/>
<evidence type="ECO:0000256" key="2">
    <source>
        <dbReference type="ARBA" id="ARBA00022692"/>
    </source>
</evidence>
<evidence type="ECO:0000256" key="4">
    <source>
        <dbReference type="ARBA" id="ARBA00023136"/>
    </source>
</evidence>
<dbReference type="Pfam" id="PF03208">
    <property type="entry name" value="PRA1"/>
    <property type="match status" value="1"/>
</dbReference>
<organism evidence="6">
    <name type="scientific">Blastocystis hominis</name>
    <dbReference type="NCBI Taxonomy" id="12968"/>
    <lineage>
        <taxon>Eukaryota</taxon>
        <taxon>Sar</taxon>
        <taxon>Stramenopiles</taxon>
        <taxon>Bigyra</taxon>
        <taxon>Opalozoa</taxon>
        <taxon>Opalinata</taxon>
        <taxon>Blastocystidae</taxon>
        <taxon>Blastocystis</taxon>
    </lineage>
</organism>
<dbReference type="AlphaFoldDB" id="D8M9B8"/>
<keyword evidence="7" id="KW-1185">Reference proteome</keyword>
<feature type="transmembrane region" description="Helical" evidence="5">
    <location>
        <begin position="127"/>
        <end position="147"/>
    </location>
</feature>
<evidence type="ECO:0000256" key="3">
    <source>
        <dbReference type="ARBA" id="ARBA00022989"/>
    </source>
</evidence>
<evidence type="ECO:0000313" key="6">
    <source>
        <dbReference type="EMBL" id="CBK24657.2"/>
    </source>
</evidence>